<dbReference type="EMBL" id="AKWD02000031">
    <property type="protein sequence ID" value="EMO53975.1"/>
    <property type="molecule type" value="Genomic_DNA"/>
</dbReference>
<protein>
    <submittedName>
        <fullName evidence="1">Uncharacterized protein</fullName>
    </submittedName>
</protein>
<dbReference type="AlphaFoldDB" id="M6VAR6"/>
<evidence type="ECO:0000313" key="2">
    <source>
        <dbReference type="Proteomes" id="UP000012112"/>
    </source>
</evidence>
<organism evidence="1 2">
    <name type="scientific">Leptospira noguchii</name>
    <dbReference type="NCBI Taxonomy" id="28182"/>
    <lineage>
        <taxon>Bacteria</taxon>
        <taxon>Pseudomonadati</taxon>
        <taxon>Spirochaetota</taxon>
        <taxon>Spirochaetia</taxon>
        <taxon>Leptospirales</taxon>
        <taxon>Leptospiraceae</taxon>
        <taxon>Leptospira</taxon>
    </lineage>
</organism>
<reference evidence="1 2" key="1">
    <citation type="submission" date="2013-01" db="EMBL/GenBank/DDBJ databases">
        <authorList>
            <person name="Harkins D.M."/>
            <person name="Durkin A.S."/>
            <person name="Brinkac L.M."/>
            <person name="Haft D.H."/>
            <person name="Selengut J.D."/>
            <person name="Sanka R."/>
            <person name="DePew J."/>
            <person name="Purushe J."/>
            <person name="Matthias M.A."/>
            <person name="Vinetz J.M."/>
            <person name="Sutton G.G."/>
            <person name="Nierman W.C."/>
            <person name="Fouts D.E."/>
        </authorList>
    </citation>
    <scope>NUCLEOTIDE SEQUENCE [LARGE SCALE GENOMIC DNA]</scope>
    <source>
        <strain evidence="1 2">HAI1536</strain>
    </source>
</reference>
<dbReference type="Proteomes" id="UP000012112">
    <property type="component" value="Unassembled WGS sequence"/>
</dbReference>
<comment type="caution">
    <text evidence="1">The sequence shown here is derived from an EMBL/GenBank/DDBJ whole genome shotgun (WGS) entry which is preliminary data.</text>
</comment>
<proteinExistence type="predicted"/>
<sequence>MPADFTAVLKFKLCFIEKIKYNSISVSDPVRNSKWKIFLILYKDRIVSIVFL</sequence>
<gene>
    <name evidence="1" type="ORF">LEP1GSC172_3951</name>
</gene>
<evidence type="ECO:0000313" key="1">
    <source>
        <dbReference type="EMBL" id="EMO53975.1"/>
    </source>
</evidence>
<accession>M6VAR6</accession>
<name>M6VAR6_9LEPT</name>